<evidence type="ECO:0000256" key="2">
    <source>
        <dbReference type="SAM" id="Phobius"/>
    </source>
</evidence>
<dbReference type="Proteomes" id="UP000297703">
    <property type="component" value="Unassembled WGS sequence"/>
</dbReference>
<reference evidence="3 4" key="2">
    <citation type="submission" date="2019-04" db="EMBL/GenBank/DDBJ databases">
        <title>The genome sequence of big-headed turtle.</title>
        <authorList>
            <person name="Gong S."/>
        </authorList>
    </citation>
    <scope>NUCLEOTIDE SEQUENCE [LARGE SCALE GENOMIC DNA]</scope>
    <source>
        <strain evidence="3">DO16091913</strain>
        <tissue evidence="3">Muscle</tissue>
    </source>
</reference>
<proteinExistence type="predicted"/>
<feature type="transmembrane region" description="Helical" evidence="2">
    <location>
        <begin position="52"/>
        <end position="74"/>
    </location>
</feature>
<dbReference type="EMBL" id="QXTE01000571">
    <property type="protein sequence ID" value="TFJ96845.1"/>
    <property type="molecule type" value="Genomic_DNA"/>
</dbReference>
<feature type="compositionally biased region" description="Low complexity" evidence="1">
    <location>
        <begin position="164"/>
        <end position="176"/>
    </location>
</feature>
<name>A0A4D9DH72_9SAUR</name>
<dbReference type="STRING" id="55544.A0A4D9DH72"/>
<evidence type="ECO:0000313" key="4">
    <source>
        <dbReference type="Proteomes" id="UP000297703"/>
    </source>
</evidence>
<dbReference type="AlphaFoldDB" id="A0A4D9DH72"/>
<feature type="compositionally biased region" description="Low complexity" evidence="1">
    <location>
        <begin position="82"/>
        <end position="103"/>
    </location>
</feature>
<comment type="caution">
    <text evidence="3">The sequence shown here is derived from an EMBL/GenBank/DDBJ whole genome shotgun (WGS) entry which is preliminary data.</text>
</comment>
<keyword evidence="2" id="KW-0472">Membrane</keyword>
<evidence type="ECO:0000256" key="1">
    <source>
        <dbReference type="SAM" id="MobiDB-lite"/>
    </source>
</evidence>
<organism evidence="3 4">
    <name type="scientific">Platysternon megacephalum</name>
    <name type="common">big-headed turtle</name>
    <dbReference type="NCBI Taxonomy" id="55544"/>
    <lineage>
        <taxon>Eukaryota</taxon>
        <taxon>Metazoa</taxon>
        <taxon>Chordata</taxon>
        <taxon>Craniata</taxon>
        <taxon>Vertebrata</taxon>
        <taxon>Euteleostomi</taxon>
        <taxon>Archelosauria</taxon>
        <taxon>Testudinata</taxon>
        <taxon>Testudines</taxon>
        <taxon>Cryptodira</taxon>
        <taxon>Durocryptodira</taxon>
        <taxon>Testudinoidea</taxon>
        <taxon>Platysternidae</taxon>
        <taxon>Platysternon</taxon>
    </lineage>
</organism>
<evidence type="ECO:0000313" key="3">
    <source>
        <dbReference type="EMBL" id="TFJ96845.1"/>
    </source>
</evidence>
<keyword evidence="3" id="KW-0430">Lectin</keyword>
<reference evidence="3 4" key="1">
    <citation type="submission" date="2019-04" db="EMBL/GenBank/DDBJ databases">
        <title>Draft genome of the big-headed turtle Platysternon megacephalum.</title>
        <authorList>
            <person name="Gong S."/>
        </authorList>
    </citation>
    <scope>NUCLEOTIDE SEQUENCE [LARGE SCALE GENOMIC DNA]</scope>
    <source>
        <strain evidence="3">DO16091913</strain>
        <tissue evidence="3">Muscle</tissue>
    </source>
</reference>
<accession>A0A4D9DH72</accession>
<dbReference type="GO" id="GO:0030246">
    <property type="term" value="F:carbohydrate binding"/>
    <property type="evidence" value="ECO:0007669"/>
    <property type="project" value="UniProtKB-KW"/>
</dbReference>
<keyword evidence="2" id="KW-1133">Transmembrane helix</keyword>
<gene>
    <name evidence="3" type="ORF">DR999_PMT21348</name>
</gene>
<feature type="region of interest" description="Disordered" evidence="1">
    <location>
        <begin position="81"/>
        <end position="193"/>
    </location>
</feature>
<feature type="compositionally biased region" description="Basic and acidic residues" evidence="1">
    <location>
        <begin position="146"/>
        <end position="157"/>
    </location>
</feature>
<keyword evidence="2" id="KW-0812">Transmembrane</keyword>
<protein>
    <submittedName>
        <fullName evidence="3">C-type lectin domain family 4 member G-like</fullName>
    </submittedName>
</protein>
<keyword evidence="4" id="KW-1185">Reference proteome</keyword>
<sequence length="193" mass="20339">MALDSIYQKCEESDRVELKEQEAEMASGRSGSAWLQFPRGLKGAAKSILTLYALHAVSFVLWAVLLAVAIAKYAEMSKELQQRQGPRGSQGSAPGPAAAAPAPKSLPRNRRDGVIGQRRSPPRRPGEAGTSDPRSGPWGCSQPADVPRELGPRKDPGRAWLQQPGPGAPCAAGGEPTPRPRAPNGFSSPGGIT</sequence>